<evidence type="ECO:0000259" key="8">
    <source>
        <dbReference type="Pfam" id="PF25183"/>
    </source>
</evidence>
<dbReference type="Gene3D" id="2.40.170.20">
    <property type="entry name" value="TonB-dependent receptor, beta-barrel domain"/>
    <property type="match status" value="1"/>
</dbReference>
<dbReference type="Pfam" id="PF07715">
    <property type="entry name" value="Plug"/>
    <property type="match status" value="1"/>
</dbReference>
<comment type="caution">
    <text evidence="9">The sequence shown here is derived from an EMBL/GenBank/DDBJ whole genome shotgun (WGS) entry which is preliminary data.</text>
</comment>
<evidence type="ECO:0000256" key="3">
    <source>
        <dbReference type="ARBA" id="ARBA00022452"/>
    </source>
</evidence>
<dbReference type="Gene3D" id="2.170.130.10">
    <property type="entry name" value="TonB-dependent receptor, plug domain"/>
    <property type="match status" value="1"/>
</dbReference>
<reference evidence="10" key="1">
    <citation type="journal article" date="2019" name="Int. J. Syst. Evol. Microbiol.">
        <title>The Global Catalogue of Microorganisms (GCM) 10K type strain sequencing project: providing services to taxonomists for standard genome sequencing and annotation.</title>
        <authorList>
            <consortium name="The Broad Institute Genomics Platform"/>
            <consortium name="The Broad Institute Genome Sequencing Center for Infectious Disease"/>
            <person name="Wu L."/>
            <person name="Ma J."/>
        </authorList>
    </citation>
    <scope>NUCLEOTIDE SEQUENCE [LARGE SCALE GENOMIC DNA]</scope>
    <source>
        <strain evidence="10">JCM 4087</strain>
    </source>
</reference>
<evidence type="ECO:0000256" key="4">
    <source>
        <dbReference type="ARBA" id="ARBA00022692"/>
    </source>
</evidence>
<dbReference type="InterPro" id="IPR039426">
    <property type="entry name" value="TonB-dep_rcpt-like"/>
</dbReference>
<dbReference type="Gene3D" id="2.60.40.1120">
    <property type="entry name" value="Carboxypeptidase-like, regulatory domain"/>
    <property type="match status" value="1"/>
</dbReference>
<dbReference type="InterPro" id="IPR037066">
    <property type="entry name" value="Plug_dom_sf"/>
</dbReference>
<sequence>MILESHDRKKTWEKARLSTIARFALLLFGFVGFLFNASAQFDSGAVLGTIHDPSGAAVAGATVELTSVAKSVKVVRQTDGSGSYEFDSVQPGEYTISVTADGFEISKTDAFTVNVGARQRVDLALKLGAISDTVTVTGAAALLETDTSDRGETIQGAEAVALPLNGRSYADLAQLTPGVRRSLIATVASNPPRDASYDVNGLTSMDNNFTLDGIDNNAYQEANQGYSNEAVIPSPDALQEFKVQTDNYSAEYGRAGGAIVNASTRSGTNAFHGGVYDYLRNTNLNAFGPFEGTGVKPTLVQNQFGATFGGPVLKDRLFFFTDYEGLRTVAHQLTTATLPTPTELTGLFTSDGTAGGTPVPIKNPYTGVVYANGQVPLDDPNIDPVALETFKYLPAPNIPGAALTAANFQYLPAATTTDDKGDARADFILNPKQNGFFRYSQRAVTYYQPAPFPGAAGGNNNGTLYARTRQLVAGWNWALTPNSMLELRFGQTWTDSGKSPIFLGATNFYTAVGITGVNIPTDPAYTGGLNAQAVTGFTAFGEQTTNPQFNNPTQSNPRVNYTWNKGRHSLKAGYEFGLLNQAISDFHPKYGDDIYAGAFSSTLGSTAQAANLTDFLFGARNNYSLNAYNEINYERYWHMGYIQDDWKLLRNLTINAGLRYEFVSPNYEQNNELLNYDPVNMRLLHAGSGTDVTSTTPGHIYTLHYVGGSSLADRGLVNPDYHDFGPRLGFSYQPLAKTVVRGGYAISYAYLFRFGGEGMLGYNGPSNYDATINQTPGEGLCVTQAGSVQGSLTLDPSTCFRRTQDGYENSFDGPVNFSTLKAQTRYQLRDFKTPYVQSYHLSVQQELPYQFTLEVAYVGEHAVHVPALADSNQARTCLPSELSANPSLQGECATNLQGRRPISTFTDILTETNLGFLDYNSLQTKLERRFTNGVFLINSFTWSHGINNSSADLEAQNGDGAVVNIYNPAGDRGPSGYNQPLNNTTSVIADLPFGHGKRFAANIPGWQQQIIGGWQLTGINIVTSGVPIDLTYSASTNQIVSTTSSAYSLRPNLTSTPGAVYGKTLTKTTSALNGYLVEAGVSVPSGTQLFGNAGRNDLHGPAFGQFDLAAHKKFMLPNDRYNAEFRIEAFNVLNATNYISPGSSAGSINSTSGAFSASGSFGQFTGATSVYPSRQVQLALRLAF</sequence>
<dbReference type="Pfam" id="PF25183">
    <property type="entry name" value="OMP_b-brl_4"/>
    <property type="match status" value="1"/>
</dbReference>
<protein>
    <submittedName>
        <fullName evidence="9">Carboxypeptidase regulatory-like domain-containing protein</fullName>
    </submittedName>
</protein>
<name>A0ABW1EQ04_9BACT</name>
<evidence type="ECO:0000313" key="10">
    <source>
        <dbReference type="Proteomes" id="UP001596091"/>
    </source>
</evidence>
<dbReference type="InterPro" id="IPR017868">
    <property type="entry name" value="Filamin/ABP280_repeat-like"/>
</dbReference>
<feature type="domain" description="TonB-dependent transporter Oar-like beta-barrel" evidence="8">
    <location>
        <begin position="263"/>
        <end position="1177"/>
    </location>
</feature>
<evidence type="ECO:0000256" key="2">
    <source>
        <dbReference type="ARBA" id="ARBA00022448"/>
    </source>
</evidence>
<keyword evidence="10" id="KW-1185">Reference proteome</keyword>
<organism evidence="9 10">
    <name type="scientific">Acidicapsa dinghuensis</name>
    <dbReference type="NCBI Taxonomy" id="2218256"/>
    <lineage>
        <taxon>Bacteria</taxon>
        <taxon>Pseudomonadati</taxon>
        <taxon>Acidobacteriota</taxon>
        <taxon>Terriglobia</taxon>
        <taxon>Terriglobales</taxon>
        <taxon>Acidobacteriaceae</taxon>
        <taxon>Acidicapsa</taxon>
    </lineage>
</organism>
<dbReference type="PANTHER" id="PTHR30069:SF46">
    <property type="entry name" value="OAR PROTEIN"/>
    <property type="match status" value="1"/>
</dbReference>
<keyword evidence="3" id="KW-1134">Transmembrane beta strand</keyword>
<dbReference type="PANTHER" id="PTHR30069">
    <property type="entry name" value="TONB-DEPENDENT OUTER MEMBRANE RECEPTOR"/>
    <property type="match status" value="1"/>
</dbReference>
<evidence type="ECO:0000256" key="5">
    <source>
        <dbReference type="ARBA" id="ARBA00023136"/>
    </source>
</evidence>
<keyword evidence="5" id="KW-0472">Membrane</keyword>
<keyword evidence="6" id="KW-0998">Cell outer membrane</keyword>
<evidence type="ECO:0000256" key="6">
    <source>
        <dbReference type="ARBA" id="ARBA00023237"/>
    </source>
</evidence>
<keyword evidence="2" id="KW-0813">Transport</keyword>
<evidence type="ECO:0000313" key="9">
    <source>
        <dbReference type="EMBL" id="MFC5865375.1"/>
    </source>
</evidence>
<accession>A0ABW1EQ04</accession>
<dbReference type="SUPFAM" id="SSF49452">
    <property type="entry name" value="Starch-binding domain-like"/>
    <property type="match status" value="1"/>
</dbReference>
<dbReference type="SUPFAM" id="SSF56935">
    <property type="entry name" value="Porins"/>
    <property type="match status" value="1"/>
</dbReference>
<dbReference type="PROSITE" id="PS50194">
    <property type="entry name" value="FILAMIN_REPEAT"/>
    <property type="match status" value="1"/>
</dbReference>
<comment type="subcellular location">
    <subcellularLocation>
        <location evidence="1">Cell outer membrane</location>
        <topology evidence="1">Multi-pass membrane protein</topology>
    </subcellularLocation>
</comment>
<dbReference type="RefSeq" id="WP_263342363.1">
    <property type="nucleotide sequence ID" value="NZ_JAGSYH010000011.1"/>
</dbReference>
<dbReference type="InterPro" id="IPR012910">
    <property type="entry name" value="Plug_dom"/>
</dbReference>
<dbReference type="InterPro" id="IPR036942">
    <property type="entry name" value="Beta-barrel_TonB_sf"/>
</dbReference>
<dbReference type="InterPro" id="IPR057601">
    <property type="entry name" value="Oar-like_b-barrel"/>
</dbReference>
<dbReference type="EMBL" id="JBHSPH010000019">
    <property type="protein sequence ID" value="MFC5865375.1"/>
    <property type="molecule type" value="Genomic_DNA"/>
</dbReference>
<evidence type="ECO:0000259" key="7">
    <source>
        <dbReference type="Pfam" id="PF07715"/>
    </source>
</evidence>
<feature type="domain" description="TonB-dependent receptor plug" evidence="7">
    <location>
        <begin position="165"/>
        <end position="256"/>
    </location>
</feature>
<dbReference type="InterPro" id="IPR013784">
    <property type="entry name" value="Carb-bd-like_fold"/>
</dbReference>
<dbReference type="Proteomes" id="UP001596091">
    <property type="component" value="Unassembled WGS sequence"/>
</dbReference>
<gene>
    <name evidence="9" type="ORF">ACFPT7_23930</name>
</gene>
<keyword evidence="4" id="KW-0812">Transmembrane</keyword>
<proteinExistence type="predicted"/>
<evidence type="ECO:0000256" key="1">
    <source>
        <dbReference type="ARBA" id="ARBA00004571"/>
    </source>
</evidence>
<dbReference type="Pfam" id="PF13620">
    <property type="entry name" value="CarboxypepD_reg"/>
    <property type="match status" value="1"/>
</dbReference>